<feature type="transmembrane region" description="Helical" evidence="5">
    <location>
        <begin position="97"/>
        <end position="115"/>
    </location>
</feature>
<feature type="transmembrane region" description="Helical" evidence="5">
    <location>
        <begin position="120"/>
        <end position="139"/>
    </location>
</feature>
<dbReference type="PANTHER" id="PTHR24421:SF61">
    <property type="entry name" value="OXYGEN SENSOR HISTIDINE KINASE NREB"/>
    <property type="match status" value="1"/>
</dbReference>
<evidence type="ECO:0000313" key="9">
    <source>
        <dbReference type="Proteomes" id="UP000215005"/>
    </source>
</evidence>
<feature type="transmembrane region" description="Helical" evidence="5">
    <location>
        <begin position="21"/>
        <end position="38"/>
    </location>
</feature>
<feature type="transmembrane region" description="Helical" evidence="5">
    <location>
        <begin position="73"/>
        <end position="91"/>
    </location>
</feature>
<gene>
    <name evidence="8" type="ORF">CDO52_21480</name>
</gene>
<feature type="transmembrane region" description="Helical" evidence="5">
    <location>
        <begin position="44"/>
        <end position="61"/>
    </location>
</feature>
<dbReference type="KEGG" id="ngv:CDO52_21480"/>
<dbReference type="GO" id="GO:0000155">
    <property type="term" value="F:phosphorelay sensor kinase activity"/>
    <property type="evidence" value="ECO:0007669"/>
    <property type="project" value="InterPro"/>
</dbReference>
<evidence type="ECO:0000256" key="4">
    <source>
        <dbReference type="SAM" id="MobiDB-lite"/>
    </source>
</evidence>
<dbReference type="RefSeq" id="WP_051060829.1">
    <property type="nucleotide sequence ID" value="NZ_ANBG01000267.1"/>
</dbReference>
<dbReference type="InterPro" id="IPR050482">
    <property type="entry name" value="Sensor_HK_TwoCompSys"/>
</dbReference>
<feature type="domain" description="Histidine kinase/HSP90-like ATPase" evidence="6">
    <location>
        <begin position="308"/>
        <end position="407"/>
    </location>
</feature>
<keyword evidence="5" id="KW-0472">Membrane</keyword>
<dbReference type="CDD" id="cd16917">
    <property type="entry name" value="HATPase_UhpB-NarQ-NarX-like"/>
    <property type="match status" value="1"/>
</dbReference>
<dbReference type="Gene3D" id="3.30.565.10">
    <property type="entry name" value="Histidine kinase-like ATPase, C-terminal domain"/>
    <property type="match status" value="1"/>
</dbReference>
<evidence type="ECO:0000256" key="1">
    <source>
        <dbReference type="ARBA" id="ARBA00022679"/>
    </source>
</evidence>
<evidence type="ECO:0000313" key="8">
    <source>
        <dbReference type="EMBL" id="ASU85024.1"/>
    </source>
</evidence>
<dbReference type="AlphaFoldDB" id="A0A223SA72"/>
<reference evidence="8 9" key="1">
    <citation type="submission" date="2017-08" db="EMBL/GenBank/DDBJ databases">
        <title>The complete genome sequence of Nocardiopsis gilva YIM 90087.</title>
        <authorList>
            <person name="Yin M."/>
            <person name="Tang S."/>
        </authorList>
    </citation>
    <scope>NUCLEOTIDE SEQUENCE [LARGE SCALE GENOMIC DNA]</scope>
    <source>
        <strain evidence="8 9">YIM 90087</strain>
    </source>
</reference>
<dbReference type="SUPFAM" id="SSF55874">
    <property type="entry name" value="ATPase domain of HSP90 chaperone/DNA topoisomerase II/histidine kinase"/>
    <property type="match status" value="1"/>
</dbReference>
<keyword evidence="5" id="KW-0812">Transmembrane</keyword>
<dbReference type="GO" id="GO:0016020">
    <property type="term" value="C:membrane"/>
    <property type="evidence" value="ECO:0007669"/>
    <property type="project" value="InterPro"/>
</dbReference>
<dbReference type="InterPro" id="IPR011712">
    <property type="entry name" value="Sig_transdc_His_kin_sub3_dim/P"/>
</dbReference>
<dbReference type="GO" id="GO:0046983">
    <property type="term" value="F:protein dimerization activity"/>
    <property type="evidence" value="ECO:0007669"/>
    <property type="project" value="InterPro"/>
</dbReference>
<dbReference type="InterPro" id="IPR003594">
    <property type="entry name" value="HATPase_dom"/>
</dbReference>
<name>A0A223SA72_9ACTN</name>
<feature type="domain" description="Signal transduction histidine kinase subgroup 3 dimerisation and phosphoacceptor" evidence="7">
    <location>
        <begin position="195"/>
        <end position="259"/>
    </location>
</feature>
<organism evidence="8 9">
    <name type="scientific">Nocardiopsis gilva YIM 90087</name>
    <dbReference type="NCBI Taxonomy" id="1235441"/>
    <lineage>
        <taxon>Bacteria</taxon>
        <taxon>Bacillati</taxon>
        <taxon>Actinomycetota</taxon>
        <taxon>Actinomycetes</taxon>
        <taxon>Streptosporangiales</taxon>
        <taxon>Nocardiopsidaceae</taxon>
        <taxon>Nocardiopsis</taxon>
    </lineage>
</organism>
<dbReference type="Gene3D" id="1.20.5.1930">
    <property type="match status" value="1"/>
</dbReference>
<dbReference type="Proteomes" id="UP000215005">
    <property type="component" value="Chromosome"/>
</dbReference>
<dbReference type="PANTHER" id="PTHR24421">
    <property type="entry name" value="NITRATE/NITRITE SENSOR PROTEIN NARX-RELATED"/>
    <property type="match status" value="1"/>
</dbReference>
<dbReference type="OrthoDB" id="144293at2"/>
<keyword evidence="3" id="KW-0902">Two-component regulatory system</keyword>
<feature type="region of interest" description="Disordered" evidence="4">
    <location>
        <begin position="412"/>
        <end position="435"/>
    </location>
</feature>
<evidence type="ECO:0000259" key="6">
    <source>
        <dbReference type="Pfam" id="PF02518"/>
    </source>
</evidence>
<accession>A0A223SA72</accession>
<protein>
    <submittedName>
        <fullName evidence="8">Two-component sensor histidine kinase</fullName>
    </submittedName>
</protein>
<evidence type="ECO:0000256" key="5">
    <source>
        <dbReference type="SAM" id="Phobius"/>
    </source>
</evidence>
<keyword evidence="1" id="KW-0808">Transferase</keyword>
<dbReference type="EMBL" id="CP022753">
    <property type="protein sequence ID" value="ASU85024.1"/>
    <property type="molecule type" value="Genomic_DNA"/>
</dbReference>
<dbReference type="Pfam" id="PF02518">
    <property type="entry name" value="HATPase_c"/>
    <property type="match status" value="1"/>
</dbReference>
<keyword evidence="2 8" id="KW-0418">Kinase</keyword>
<dbReference type="Pfam" id="PF07730">
    <property type="entry name" value="HisKA_3"/>
    <property type="match status" value="1"/>
</dbReference>
<evidence type="ECO:0000256" key="3">
    <source>
        <dbReference type="ARBA" id="ARBA00023012"/>
    </source>
</evidence>
<dbReference type="InterPro" id="IPR036890">
    <property type="entry name" value="HATPase_C_sf"/>
</dbReference>
<evidence type="ECO:0000256" key="2">
    <source>
        <dbReference type="ARBA" id="ARBA00022777"/>
    </source>
</evidence>
<sequence length="435" mass="46721">MKTDRTPSPAARTRLDSTVRLLLHLRLLLTGVALLFLPRERIDVDILLIVCAFALLTWLAARYWNRLTPQLSQLPLLAAGDAFVAAVVLAVDGPDGPFFMATVLTTSIAGVLFSWRGLMAIAFCQVIFYYAALLSYTGLNGSMPANITFQVLLVHPLLYPIAGYVGSRLRAIFEELAAEQAARQLAERSAAAAEERARLARDMHDSVAKTLQGTAMAAQALPLWVARDPQRASSEASRIAKATELAVAEARELISDLRTNRPDADIATQIADIATDWANRSGIPVRVSLPNTSQGSSIKLMVIAAQEMVAILQEALTNIERHSKASTVKVALEAVDGHAVLRVIDDGTGFGPVSWDSRTQASQELPEPIGHYGLVGMHERAAHANGSLSITSASGKGTTIGVRMPMAAPEDSLGETYAHPMSGTDTSHNAKRSEQ</sequence>
<keyword evidence="5" id="KW-1133">Transmembrane helix</keyword>
<proteinExistence type="predicted"/>
<keyword evidence="9" id="KW-1185">Reference proteome</keyword>
<evidence type="ECO:0000259" key="7">
    <source>
        <dbReference type="Pfam" id="PF07730"/>
    </source>
</evidence>